<accession>A0A077WNG3</accession>
<name>A0A077WNG3_9FUNG</name>
<gene>
    <name evidence="1" type="ORF">LRAMOSA09980</name>
</gene>
<dbReference type="OrthoDB" id="2288825at2759"/>
<reference evidence="1" key="1">
    <citation type="journal article" date="2014" name="Genome Announc.">
        <title>De novo whole-genome sequence and genome annotation of Lichtheimia ramosa.</title>
        <authorList>
            <person name="Linde J."/>
            <person name="Schwartze V."/>
            <person name="Binder U."/>
            <person name="Lass-Florl C."/>
            <person name="Voigt K."/>
            <person name="Horn F."/>
        </authorList>
    </citation>
    <scope>NUCLEOTIDE SEQUENCE</scope>
    <source>
        <strain evidence="1">JMRC FSU:6197</strain>
    </source>
</reference>
<evidence type="ECO:0000313" key="1">
    <source>
        <dbReference type="EMBL" id="CDS08619.1"/>
    </source>
</evidence>
<dbReference type="AlphaFoldDB" id="A0A077WNG3"/>
<protein>
    <submittedName>
        <fullName evidence="1">Uncharacterized protein</fullName>
    </submittedName>
</protein>
<proteinExistence type="predicted"/>
<sequence>MVVATLGFDPAAVAFSNFRSSYSLGRTEYLSTIGTPFITSTDLNFDYQSAEDVQPEAQVLVVPHLDPGFVSYGPADPRILRLMLLTWIRTLVLIHCCYEELQDPATPNQRGTLAFCQGALNRLTTREQESGFDARLEEARTAVEQYLHERGTSQRSAAVRRAEVRADPEPGLPLARYNTDFTAVVEAKMARYGQAVGAKNSQARLEQCRILERHRYPELRSLPSFQRHSRATAAEQANSDWRRWFLNLQQGASVFQAIIAKKGWETGDVVEGLTRAQTRSLMQVQQPPSVWQGTGDEWRTNPDMALLAISEHMSRMAQRRDHRRIVSDEARQRIIQSRLAASNEAGEVVDVFSNSLVRVAANGRSFFWVYTAENQALPVKDRTGLWFGKQYANQQYRLDYDPTVNRHALVVKYLNGDVVNEKGEAKVYYDWYLLMHNPQTYFKAFERTVLDNGGVLRFEIINELALPENERFSFDRLLLFLFDQMREEHGVPFDIASVDDVPDRPGQEAPIGLRQAIRALADNVGYRGMERLVWEHHMEVGIK</sequence>
<organism evidence="1">
    <name type="scientific">Lichtheimia ramosa</name>
    <dbReference type="NCBI Taxonomy" id="688394"/>
    <lineage>
        <taxon>Eukaryota</taxon>
        <taxon>Fungi</taxon>
        <taxon>Fungi incertae sedis</taxon>
        <taxon>Mucoromycota</taxon>
        <taxon>Mucoromycotina</taxon>
        <taxon>Mucoromycetes</taxon>
        <taxon>Mucorales</taxon>
        <taxon>Lichtheimiaceae</taxon>
        <taxon>Lichtheimia</taxon>
    </lineage>
</organism>
<dbReference type="EMBL" id="LK023326">
    <property type="protein sequence ID" value="CDS08619.1"/>
    <property type="molecule type" value="Genomic_DNA"/>
</dbReference>